<dbReference type="AlphaFoldDB" id="A0A974Y5C4"/>
<dbReference type="InterPro" id="IPR023187">
    <property type="entry name" value="Tscrpt_reg_MarR-type_CS"/>
</dbReference>
<evidence type="ECO:0000256" key="1">
    <source>
        <dbReference type="ARBA" id="ARBA00023015"/>
    </source>
</evidence>
<protein>
    <submittedName>
        <fullName evidence="5">MarR family transcriptional regulator</fullName>
    </submittedName>
</protein>
<dbReference type="InterPro" id="IPR000835">
    <property type="entry name" value="HTH_MarR-typ"/>
</dbReference>
<evidence type="ECO:0000313" key="6">
    <source>
        <dbReference type="Proteomes" id="UP000663444"/>
    </source>
</evidence>
<dbReference type="PANTHER" id="PTHR33164:SF44">
    <property type="entry name" value="TRANSCRIPTIONAL REGULATORY PROTEIN"/>
    <property type="match status" value="1"/>
</dbReference>
<proteinExistence type="predicted"/>
<dbReference type="Proteomes" id="UP000663444">
    <property type="component" value="Chromosome"/>
</dbReference>
<dbReference type="Pfam" id="PF12802">
    <property type="entry name" value="MarR_2"/>
    <property type="match status" value="1"/>
</dbReference>
<dbReference type="KEGG" id="ares:IWH25_07805"/>
<dbReference type="SUPFAM" id="SSF46785">
    <property type="entry name" value="Winged helix' DNA-binding domain"/>
    <property type="match status" value="1"/>
</dbReference>
<dbReference type="PROSITE" id="PS01117">
    <property type="entry name" value="HTH_MARR_1"/>
    <property type="match status" value="1"/>
</dbReference>
<keyword evidence="2" id="KW-0238">DNA-binding</keyword>
<dbReference type="PROSITE" id="PS50995">
    <property type="entry name" value="HTH_MARR_2"/>
    <property type="match status" value="1"/>
</dbReference>
<dbReference type="Gene3D" id="1.10.10.10">
    <property type="entry name" value="Winged helix-like DNA-binding domain superfamily/Winged helix DNA-binding domain"/>
    <property type="match status" value="1"/>
</dbReference>
<evidence type="ECO:0000259" key="4">
    <source>
        <dbReference type="PROSITE" id="PS50995"/>
    </source>
</evidence>
<dbReference type="GO" id="GO:0003677">
    <property type="term" value="F:DNA binding"/>
    <property type="evidence" value="ECO:0007669"/>
    <property type="project" value="UniProtKB-KW"/>
</dbReference>
<dbReference type="PANTHER" id="PTHR33164">
    <property type="entry name" value="TRANSCRIPTIONAL REGULATOR, MARR FAMILY"/>
    <property type="match status" value="1"/>
</dbReference>
<feature type="domain" description="HTH marR-type" evidence="4">
    <location>
        <begin position="13"/>
        <end position="145"/>
    </location>
</feature>
<dbReference type="RefSeq" id="WP_203388751.1">
    <property type="nucleotide sequence ID" value="NZ_CP064781.1"/>
</dbReference>
<sequence length="149" mass="16607">MAKKTPVPRTEALNGAMEALFFAFRALVARPDALLAEQGLSRVHHRILFFVRKTPNGSIGDLLATLGVSKQALNRPLRELVELGYVRAEADPGNRRIRRLNLTDAGLAFEELLSGEQRRRFAEVFRVAGPAAEAGWREVMARLADPRFD</sequence>
<keyword evidence="3" id="KW-0804">Transcription</keyword>
<dbReference type="GO" id="GO:0006950">
    <property type="term" value="P:response to stress"/>
    <property type="evidence" value="ECO:0007669"/>
    <property type="project" value="TreeGrafter"/>
</dbReference>
<gene>
    <name evidence="5" type="ORF">IWH25_07805</name>
</gene>
<organism evidence="5 6">
    <name type="scientific">Azospira restricta</name>
    <dbReference type="NCBI Taxonomy" id="404405"/>
    <lineage>
        <taxon>Bacteria</taxon>
        <taxon>Pseudomonadati</taxon>
        <taxon>Pseudomonadota</taxon>
        <taxon>Betaproteobacteria</taxon>
        <taxon>Rhodocyclales</taxon>
        <taxon>Rhodocyclaceae</taxon>
        <taxon>Azospira</taxon>
    </lineage>
</organism>
<evidence type="ECO:0000313" key="5">
    <source>
        <dbReference type="EMBL" id="QRJ65225.1"/>
    </source>
</evidence>
<keyword evidence="6" id="KW-1185">Reference proteome</keyword>
<keyword evidence="1" id="KW-0805">Transcription regulation</keyword>
<evidence type="ECO:0000256" key="3">
    <source>
        <dbReference type="ARBA" id="ARBA00023163"/>
    </source>
</evidence>
<reference evidence="5" key="1">
    <citation type="submission" date="2020-11" db="EMBL/GenBank/DDBJ databases">
        <title>Azospira restricta DSM 18626 genome sequence.</title>
        <authorList>
            <person name="Moe W.M."/>
        </authorList>
    </citation>
    <scope>NUCLEOTIDE SEQUENCE</scope>
    <source>
        <strain evidence="5">DSM 18626</strain>
    </source>
</reference>
<dbReference type="InterPro" id="IPR036388">
    <property type="entry name" value="WH-like_DNA-bd_sf"/>
</dbReference>
<dbReference type="SMART" id="SM00347">
    <property type="entry name" value="HTH_MARR"/>
    <property type="match status" value="1"/>
</dbReference>
<dbReference type="EMBL" id="CP064781">
    <property type="protein sequence ID" value="QRJ65225.1"/>
    <property type="molecule type" value="Genomic_DNA"/>
</dbReference>
<accession>A0A974Y5C4</accession>
<name>A0A974Y5C4_9RHOO</name>
<dbReference type="GO" id="GO:0003700">
    <property type="term" value="F:DNA-binding transcription factor activity"/>
    <property type="evidence" value="ECO:0007669"/>
    <property type="project" value="InterPro"/>
</dbReference>
<dbReference type="InterPro" id="IPR039422">
    <property type="entry name" value="MarR/SlyA-like"/>
</dbReference>
<dbReference type="InterPro" id="IPR036390">
    <property type="entry name" value="WH_DNA-bd_sf"/>
</dbReference>
<evidence type="ECO:0000256" key="2">
    <source>
        <dbReference type="ARBA" id="ARBA00023125"/>
    </source>
</evidence>